<dbReference type="AlphaFoldDB" id="A0AAV2FCL5"/>
<dbReference type="CDD" id="cd04480">
    <property type="entry name" value="RPA1_DBD_A_like"/>
    <property type="match status" value="1"/>
</dbReference>
<dbReference type="Gene3D" id="2.40.50.140">
    <property type="entry name" value="Nucleic acid-binding proteins"/>
    <property type="match status" value="2"/>
</dbReference>
<dbReference type="PANTHER" id="PTHR47165:SF3">
    <property type="entry name" value="RETROTRANSPOSON-LIKE PROTEIN"/>
    <property type="match status" value="1"/>
</dbReference>
<dbReference type="Proteomes" id="UP001497516">
    <property type="component" value="Chromosome 6"/>
</dbReference>
<accession>A0AAV2FCL5</accession>
<sequence>MVSHTLLLDLCETVGLQTVLKLRLLNAWGSYGLKVPTLIFNYCTLWNDEEGTLIQGTAPANLTQHFAPLLQLGRVYVVSGFRVRAAGPIYRHCSHKLMLVLSCDTVFEDVTGSEPNFWSDAFEFAPFSSLYSQVRSSAFLTDVVGAVVSVTGISYATTSFAIGGLRVTGVVRGGFALASTPVTRCLLNPVSEMAEMIRAAFFAVKNTVQYYPPRFAIAAEAAAFEADRIRTVAQLVSMCSPSVVDNARYRCSAQIISIDSSRQWYYLGCSMCSRAAKEYEGGDYWCDEHCRISPEQTQNCYRIRVNVEDKTGCVVFVLLSRVAE</sequence>
<name>A0AAV2FCL5_9ROSI</name>
<keyword evidence="2" id="KW-1185">Reference proteome</keyword>
<dbReference type="SUPFAM" id="SSF50249">
    <property type="entry name" value="Nucleic acid-binding proteins"/>
    <property type="match status" value="2"/>
</dbReference>
<evidence type="ECO:0000313" key="2">
    <source>
        <dbReference type="Proteomes" id="UP001497516"/>
    </source>
</evidence>
<dbReference type="PANTHER" id="PTHR47165">
    <property type="entry name" value="OS03G0429900 PROTEIN"/>
    <property type="match status" value="1"/>
</dbReference>
<dbReference type="InterPro" id="IPR012340">
    <property type="entry name" value="NA-bd_OB-fold"/>
</dbReference>
<gene>
    <name evidence="1" type="ORF">LTRI10_LOCUS35885</name>
</gene>
<organism evidence="1 2">
    <name type="scientific">Linum trigynum</name>
    <dbReference type="NCBI Taxonomy" id="586398"/>
    <lineage>
        <taxon>Eukaryota</taxon>
        <taxon>Viridiplantae</taxon>
        <taxon>Streptophyta</taxon>
        <taxon>Embryophyta</taxon>
        <taxon>Tracheophyta</taxon>
        <taxon>Spermatophyta</taxon>
        <taxon>Magnoliopsida</taxon>
        <taxon>eudicotyledons</taxon>
        <taxon>Gunneridae</taxon>
        <taxon>Pentapetalae</taxon>
        <taxon>rosids</taxon>
        <taxon>fabids</taxon>
        <taxon>Malpighiales</taxon>
        <taxon>Linaceae</taxon>
        <taxon>Linum</taxon>
    </lineage>
</organism>
<protein>
    <recommendedName>
        <fullName evidence="3">Replication factor A C-terminal domain-containing protein</fullName>
    </recommendedName>
</protein>
<proteinExistence type="predicted"/>
<reference evidence="1 2" key="1">
    <citation type="submission" date="2024-04" db="EMBL/GenBank/DDBJ databases">
        <authorList>
            <person name="Fracassetti M."/>
        </authorList>
    </citation>
    <scope>NUCLEOTIDE SEQUENCE [LARGE SCALE GENOMIC DNA]</scope>
</reference>
<evidence type="ECO:0008006" key="3">
    <source>
        <dbReference type="Google" id="ProtNLM"/>
    </source>
</evidence>
<dbReference type="EMBL" id="OZ034819">
    <property type="protein sequence ID" value="CAL1395453.1"/>
    <property type="molecule type" value="Genomic_DNA"/>
</dbReference>
<evidence type="ECO:0000313" key="1">
    <source>
        <dbReference type="EMBL" id="CAL1395453.1"/>
    </source>
</evidence>